<dbReference type="InterPro" id="IPR043535">
    <property type="entry name" value="TEDC1"/>
</dbReference>
<evidence type="ECO:0000313" key="2">
    <source>
        <dbReference type="Proteomes" id="UP000481153"/>
    </source>
</evidence>
<dbReference type="PANTHER" id="PTHR35076">
    <property type="entry name" value="TUBULIN EPSILON AND DELTA COMPLEX PROTEIN 1"/>
    <property type="match status" value="1"/>
</dbReference>
<dbReference type="VEuPathDB" id="FungiDB:AeMF1_017290"/>
<keyword evidence="2" id="KW-1185">Reference proteome</keyword>
<dbReference type="EMBL" id="VJMJ01000002">
    <property type="protein sequence ID" value="KAF0745432.1"/>
    <property type="molecule type" value="Genomic_DNA"/>
</dbReference>
<reference evidence="1 2" key="1">
    <citation type="submission" date="2019-07" db="EMBL/GenBank/DDBJ databases">
        <title>Genomics analysis of Aphanomyces spp. identifies a new class of oomycete effector associated with host adaptation.</title>
        <authorList>
            <person name="Gaulin E."/>
        </authorList>
    </citation>
    <scope>NUCLEOTIDE SEQUENCE [LARGE SCALE GENOMIC DNA]</scope>
    <source>
        <strain evidence="1 2">ATCC 201684</strain>
    </source>
</reference>
<evidence type="ECO:0000313" key="1">
    <source>
        <dbReference type="EMBL" id="KAF0745432.1"/>
    </source>
</evidence>
<dbReference type="PANTHER" id="PTHR35076:SF1">
    <property type="entry name" value="TUBULIN EPSILON AND DELTA COMPLEX PROTEIN 1"/>
    <property type="match status" value="1"/>
</dbReference>
<proteinExistence type="predicted"/>
<dbReference type="AlphaFoldDB" id="A0A6G0XXY5"/>
<gene>
    <name evidence="1" type="ORF">Ae201684_000450</name>
</gene>
<sequence>METPPKVKQKASFARLLKDLMTSLGVKYLTPEHIRLSKSSEAAVNPSHQSLVGLLWRALHDLCMIIIGNFEFDCTALAKESQVLSEEPNGLEVCVEVARYYLYDWGFLNKDFYTMPNPLDISGPIMLCALAFVLTHGDFFSRQELAIIRLQLSDSTVCLPPYPKVPVIQPEHKENALKNTVETFQDTIAYQVEVRPQIAQSVHHIHAAYGKLQAKLKELRALEASHTRLLQRIHDVQLQQLGSTTLMEKSTIDDSILSPYYLWLFEHREKLKLHQQALEQRLTNYSDEKLFYQWVLATICKTQQTSPSSDLGSTMHESFNFTSLLTMATKANESFQAAPSRELYRLASKQWKDITSGEKTRAKGKLEAAMAKMQDELPSLEVLYKPIARSPRIAEATPRSSEKDLPRIDKAMIEQDIQRLVVSMEQRFGVRLV</sequence>
<name>A0A6G0XXY5_9STRA</name>
<protein>
    <submittedName>
        <fullName evidence="1">Uncharacterized protein</fullName>
    </submittedName>
</protein>
<comment type="caution">
    <text evidence="1">The sequence shown here is derived from an EMBL/GenBank/DDBJ whole genome shotgun (WGS) entry which is preliminary data.</text>
</comment>
<dbReference type="Proteomes" id="UP000481153">
    <property type="component" value="Unassembled WGS sequence"/>
</dbReference>
<accession>A0A6G0XXY5</accession>
<organism evidence="1 2">
    <name type="scientific">Aphanomyces euteiches</name>
    <dbReference type="NCBI Taxonomy" id="100861"/>
    <lineage>
        <taxon>Eukaryota</taxon>
        <taxon>Sar</taxon>
        <taxon>Stramenopiles</taxon>
        <taxon>Oomycota</taxon>
        <taxon>Saprolegniomycetes</taxon>
        <taxon>Saprolegniales</taxon>
        <taxon>Verrucalvaceae</taxon>
        <taxon>Aphanomyces</taxon>
    </lineage>
</organism>